<dbReference type="Gene3D" id="3.20.20.140">
    <property type="entry name" value="Metal-dependent hydrolases"/>
    <property type="match status" value="1"/>
</dbReference>
<organism evidence="2 3">
    <name type="scientific">Paenibacillus pseudetheri</name>
    <dbReference type="NCBI Taxonomy" id="2897682"/>
    <lineage>
        <taxon>Bacteria</taxon>
        <taxon>Bacillati</taxon>
        <taxon>Bacillota</taxon>
        <taxon>Bacilli</taxon>
        <taxon>Bacillales</taxon>
        <taxon>Paenibacillaceae</taxon>
        <taxon>Paenibacillus</taxon>
    </lineage>
</organism>
<reference evidence="2" key="1">
    <citation type="submission" date="2021-12" db="EMBL/GenBank/DDBJ databases">
        <authorList>
            <person name="Criscuolo A."/>
        </authorList>
    </citation>
    <scope>NUCLEOTIDE SEQUENCE</scope>
    <source>
        <strain evidence="2">CIP111894</strain>
    </source>
</reference>
<dbReference type="Gene3D" id="1.10.150.650">
    <property type="match status" value="1"/>
</dbReference>
<dbReference type="EC" id="3.1.3.97" evidence="2"/>
<dbReference type="PANTHER" id="PTHR42924:SF3">
    <property type="entry name" value="POLYMERASE_HISTIDINOL PHOSPHATASE N-TERMINAL DOMAIN-CONTAINING PROTEIN"/>
    <property type="match status" value="1"/>
</dbReference>
<name>A0ABM9BAH4_9BACL</name>
<dbReference type="InterPro" id="IPR016195">
    <property type="entry name" value="Pol/histidinol_Pase-like"/>
</dbReference>
<dbReference type="InterPro" id="IPR004013">
    <property type="entry name" value="PHP_dom"/>
</dbReference>
<dbReference type="InterPro" id="IPR003141">
    <property type="entry name" value="Pol/His_phosphatase_N"/>
</dbReference>
<dbReference type="SMART" id="SM00481">
    <property type="entry name" value="POLIIIAc"/>
    <property type="match status" value="1"/>
</dbReference>
<gene>
    <name evidence="2" type="ORF">PAECIP111894_01848</name>
</gene>
<evidence type="ECO:0000313" key="3">
    <source>
        <dbReference type="Proteomes" id="UP000838749"/>
    </source>
</evidence>
<dbReference type="GO" id="GO:0097657">
    <property type="term" value="F:3',5'-nucleotide bisphosphate phosphatase activity"/>
    <property type="evidence" value="ECO:0007669"/>
    <property type="project" value="UniProtKB-EC"/>
</dbReference>
<dbReference type="SUPFAM" id="SSF89550">
    <property type="entry name" value="PHP domain-like"/>
    <property type="match status" value="1"/>
</dbReference>
<comment type="caution">
    <text evidence="2">The sequence shown here is derived from an EMBL/GenBank/DDBJ whole genome shotgun (WGS) entry which is preliminary data.</text>
</comment>
<keyword evidence="2" id="KW-0378">Hydrolase</keyword>
<protein>
    <submittedName>
        <fullName evidence="2">3',5'-nucleoside bisphosphate phosphatase</fullName>
        <ecNumber evidence="2">3.1.3.97</ecNumber>
    </submittedName>
</protein>
<evidence type="ECO:0000313" key="2">
    <source>
        <dbReference type="EMBL" id="CAH1055696.1"/>
    </source>
</evidence>
<dbReference type="Pfam" id="PF02811">
    <property type="entry name" value="PHP"/>
    <property type="match status" value="1"/>
</dbReference>
<dbReference type="InterPro" id="IPR052018">
    <property type="entry name" value="PHP_domain"/>
</dbReference>
<dbReference type="Proteomes" id="UP000838749">
    <property type="component" value="Unassembled WGS sequence"/>
</dbReference>
<keyword evidence="3" id="KW-1185">Reference proteome</keyword>
<sequence>MKLAVEVIEMENETRLDQLKGDRSENIDASRCDLHTHTQASDGMQPPEENVRLAKEKGLIAVAITDHDTVAGVKEALEAGEKYGITVVPGVEISTRAGGKDIHVLGYYVDPANDLFLSRLEGLRETRALRNEAIISKLRGLGIKITLEAVVAGIGRELKPDESIGRPHIADELVRLGAATDMRDAFNKYLAESAAAYVSPPRITPEEACNWIIEAGGSPVLAHPGLYGDDQLVRGILERGTFKGIEVYHSDHKPADSERYLTMAEEYSLIITGGSDFHGARQGVVFHGDIGSVTVPFHVLDQLKKLADV</sequence>
<dbReference type="EMBL" id="CAKMAB010000007">
    <property type="protein sequence ID" value="CAH1055696.1"/>
    <property type="molecule type" value="Genomic_DNA"/>
</dbReference>
<accession>A0ABM9BAH4</accession>
<feature type="domain" description="Polymerase/histidinol phosphatase N-terminal" evidence="1">
    <location>
        <begin position="32"/>
        <end position="97"/>
    </location>
</feature>
<dbReference type="CDD" id="cd07438">
    <property type="entry name" value="PHP_HisPPase_AMP"/>
    <property type="match status" value="1"/>
</dbReference>
<proteinExistence type="predicted"/>
<evidence type="ECO:0000259" key="1">
    <source>
        <dbReference type="SMART" id="SM00481"/>
    </source>
</evidence>
<dbReference type="PANTHER" id="PTHR42924">
    <property type="entry name" value="EXONUCLEASE"/>
    <property type="match status" value="1"/>
</dbReference>